<dbReference type="KEGG" id="haxz:M0R88_04970"/>
<feature type="compositionally biased region" description="Basic and acidic residues" evidence="1">
    <location>
        <begin position="42"/>
        <end position="52"/>
    </location>
</feature>
<dbReference type="Pfam" id="PF24109">
    <property type="entry name" value="DUF7384"/>
    <property type="match status" value="1"/>
</dbReference>
<dbReference type="Proteomes" id="UP000830434">
    <property type="component" value="Chromosome"/>
</dbReference>
<name>A0A8U0IJZ8_9EURY</name>
<feature type="compositionally biased region" description="Polar residues" evidence="1">
    <location>
        <begin position="28"/>
        <end position="41"/>
    </location>
</feature>
<dbReference type="InterPro" id="IPR055808">
    <property type="entry name" value="DUF7384"/>
</dbReference>
<sequence>MPETPETNPARIVADADVLAADLLSGGSEAQSAPVNASGEQSDPRDGNAAREAMDAIRAHSWVELVASDHLLDDAEAVVAELADADLAAAWRERIEELRVEVEHPRGDHPALASAYRGQAAHVLSYDEGLRSAEASATFGSRLNVSVKTPEGFAALFDPESLYEAVANGEYPGPDRDPRE</sequence>
<proteinExistence type="predicted"/>
<keyword evidence="3" id="KW-1185">Reference proteome</keyword>
<accession>A0A8U0IJZ8</accession>
<evidence type="ECO:0000256" key="1">
    <source>
        <dbReference type="SAM" id="MobiDB-lite"/>
    </source>
</evidence>
<protein>
    <submittedName>
        <fullName evidence="2">Uncharacterized protein</fullName>
    </submittedName>
</protein>
<dbReference type="AlphaFoldDB" id="A0A8U0IJZ8"/>
<gene>
    <name evidence="2" type="ORF">M0R88_04970</name>
</gene>
<organism evidence="2 3">
    <name type="scientific">Halorussus gelatinilyticus</name>
    <dbReference type="NCBI Taxonomy" id="2937524"/>
    <lineage>
        <taxon>Archaea</taxon>
        <taxon>Methanobacteriati</taxon>
        <taxon>Methanobacteriota</taxon>
        <taxon>Stenosarchaea group</taxon>
        <taxon>Halobacteria</taxon>
        <taxon>Halobacteriales</taxon>
        <taxon>Haladaptataceae</taxon>
        <taxon>Halorussus</taxon>
    </lineage>
</organism>
<dbReference type="EMBL" id="CP096658">
    <property type="protein sequence ID" value="UPW01457.1"/>
    <property type="molecule type" value="Genomic_DNA"/>
</dbReference>
<dbReference type="GeneID" id="72189183"/>
<evidence type="ECO:0000313" key="3">
    <source>
        <dbReference type="Proteomes" id="UP000830434"/>
    </source>
</evidence>
<dbReference type="RefSeq" id="WP_248655859.1">
    <property type="nucleotide sequence ID" value="NZ_CP096658.1"/>
</dbReference>
<evidence type="ECO:0000313" key="2">
    <source>
        <dbReference type="EMBL" id="UPW01457.1"/>
    </source>
</evidence>
<reference evidence="2" key="1">
    <citation type="submission" date="2022-04" db="EMBL/GenBank/DDBJ databases">
        <title>Diverse halophilic archaea isolated from saline environments.</title>
        <authorList>
            <person name="Cui H.-L."/>
        </authorList>
    </citation>
    <scope>NUCLEOTIDE SEQUENCE</scope>
    <source>
        <strain evidence="2">XZYJT40</strain>
    </source>
</reference>
<feature type="region of interest" description="Disordered" evidence="1">
    <location>
        <begin position="25"/>
        <end position="52"/>
    </location>
</feature>